<name>A0A6B0UJG2_IXORI</name>
<organism evidence="1">
    <name type="scientific">Ixodes ricinus</name>
    <name type="common">Common tick</name>
    <name type="synonym">Acarus ricinus</name>
    <dbReference type="NCBI Taxonomy" id="34613"/>
    <lineage>
        <taxon>Eukaryota</taxon>
        <taxon>Metazoa</taxon>
        <taxon>Ecdysozoa</taxon>
        <taxon>Arthropoda</taxon>
        <taxon>Chelicerata</taxon>
        <taxon>Arachnida</taxon>
        <taxon>Acari</taxon>
        <taxon>Parasitiformes</taxon>
        <taxon>Ixodida</taxon>
        <taxon>Ixodoidea</taxon>
        <taxon>Ixodidae</taxon>
        <taxon>Ixodinae</taxon>
        <taxon>Ixodes</taxon>
    </lineage>
</organism>
<sequence>MAGRGRATVTMLYKLQTCLGRFRRAFCQRKSALRSSLSTESNTIVLRPNHFLDFTVRKRTTYDGLFVDFIASDRRRVSGAWQFLDPSFVKCARCSVSRLITSATMHLQPL</sequence>
<reference evidence="1" key="1">
    <citation type="submission" date="2019-12" db="EMBL/GenBank/DDBJ databases">
        <title>An insight into the sialome of adult female Ixodes ricinus ticks feeding for 6 days.</title>
        <authorList>
            <person name="Perner J."/>
            <person name="Ribeiro J.M.C."/>
        </authorList>
    </citation>
    <scope>NUCLEOTIDE SEQUENCE</scope>
    <source>
        <strain evidence="1">Semi-engorged</strain>
        <tissue evidence="1">Salivary glands</tissue>
    </source>
</reference>
<protein>
    <submittedName>
        <fullName evidence="1">Uncharacterized protein</fullName>
    </submittedName>
</protein>
<dbReference type="EMBL" id="GIFC01007723">
    <property type="protein sequence ID" value="MXU89806.1"/>
    <property type="molecule type" value="Transcribed_RNA"/>
</dbReference>
<proteinExistence type="predicted"/>
<dbReference type="AlphaFoldDB" id="A0A6B0UJG2"/>
<accession>A0A6B0UJG2</accession>
<evidence type="ECO:0000313" key="1">
    <source>
        <dbReference type="EMBL" id="MXU89806.1"/>
    </source>
</evidence>